<dbReference type="InterPro" id="IPR010917">
    <property type="entry name" value="TonB_rcpt_CS"/>
</dbReference>
<evidence type="ECO:0000259" key="17">
    <source>
        <dbReference type="Pfam" id="PF07715"/>
    </source>
</evidence>
<evidence type="ECO:0000256" key="10">
    <source>
        <dbReference type="ARBA" id="ARBA00023136"/>
    </source>
</evidence>
<keyword evidence="9 12" id="KW-0626">Porin</keyword>
<evidence type="ECO:0000256" key="3">
    <source>
        <dbReference type="ARBA" id="ARBA00022452"/>
    </source>
</evidence>
<dbReference type="Gene3D" id="2.40.170.20">
    <property type="entry name" value="TonB-dependent receptor, beta-barrel domain"/>
    <property type="match status" value="1"/>
</dbReference>
<dbReference type="Proteomes" id="UP000006690">
    <property type="component" value="Chromosome"/>
</dbReference>
<feature type="binding site" evidence="12">
    <location>
        <position position="239"/>
    </location>
    <ligand>
        <name>Ca(2+)</name>
        <dbReference type="ChEBI" id="CHEBI:29108"/>
        <label>1</label>
    </ligand>
</feature>
<keyword evidence="10 12" id="KW-0472">Membrane</keyword>
<comment type="function">
    <text evidence="12">Involved in the active translocation of vitamin B12 (cyanocobalamin) across the outer membrane to the periplasmic space. It derives its energy for transport by interacting with the trans-periplasmic membrane protein TonB.</text>
</comment>
<feature type="binding site" evidence="12">
    <location>
        <position position="352"/>
    </location>
    <ligand>
        <name>cyanocob(III)alamin</name>
        <dbReference type="ChEBI" id="CHEBI:17439"/>
    </ligand>
</feature>
<dbReference type="eggNOG" id="COG4206">
    <property type="taxonomic scope" value="Bacteria"/>
</dbReference>
<evidence type="ECO:0000256" key="15">
    <source>
        <dbReference type="SAM" id="Phobius"/>
    </source>
</evidence>
<feature type="binding site" evidence="12">
    <location>
        <position position="125"/>
    </location>
    <ligand>
        <name>cyanocob(III)alamin</name>
        <dbReference type="ChEBI" id="CHEBI:17439"/>
    </ligand>
</feature>
<dbReference type="InterPro" id="IPR010101">
    <property type="entry name" value="B12_transptr_BtuB"/>
</dbReference>
<feature type="binding site" evidence="12">
    <location>
        <position position="252"/>
    </location>
    <ligand>
        <name>Ca(2+)</name>
        <dbReference type="ChEBI" id="CHEBI:29108"/>
        <label>1</label>
    </ligand>
</feature>
<accession>A0A0H3L130</accession>
<keyword evidence="12" id="KW-0479">Metal-binding</keyword>
<dbReference type="GO" id="GO:0015420">
    <property type="term" value="F:ABC-type vitamin B12 transporter activity"/>
    <property type="evidence" value="ECO:0007669"/>
    <property type="project" value="InterPro"/>
</dbReference>
<dbReference type="Gene3D" id="2.170.130.10">
    <property type="entry name" value="TonB-dependent receptor, plug domain"/>
    <property type="match status" value="1"/>
</dbReference>
<keyword evidence="3 12" id="KW-1134">Transmembrane beta strand</keyword>
<evidence type="ECO:0000313" key="18">
    <source>
        <dbReference type="EMBL" id="BAK13132.1"/>
    </source>
</evidence>
<dbReference type="NCBIfam" id="TIGR01779">
    <property type="entry name" value="TonB-B12"/>
    <property type="match status" value="1"/>
</dbReference>
<dbReference type="KEGG" id="paj:PAJ_3052"/>
<dbReference type="PATRIC" id="fig|932677.3.peg.3542"/>
<sequence length="654" mass="72618">MIPSPKTCRCDVATLTIIACYRLYACGILFLLDAIKMSKTKASLFAFSATAISLWAQNGFAQGNDDTQIVTANRFQQPVSSVLAPTTVVTREEIDRWQSKSLIDVMRRLPGVDIAQNGGLGQLSSMFIRGTNSSHVLVLIDGIRLNQAGISGSSDLSQIPLSLVQRIEYIRGARSAVYGSDAIGGVVNIITGRDKPGTTLTAGVGSNGYQAYDGSTQQRLGEATTATLAGNYTYTKGYDVVANLPDAFSAAQPDRDGFMSKTLFGTVEHQFNDQFSGFVRGYGFDNRTAYDGQQVSFDPNAFVDTRQLYSQSWDSGLRFNQGIYSTQLVASYSHTKDINYSPQLGRYDSTATFDDIEQYNVQWGNTLQAEHGTFSGGVDWQKEATQPGTNFLSEGYEQRNTGLYATTQQKFGDVTLEGALRGDDNSQFGWHTTWQTAAAWEFVEGYRVFANYGTAFNAPNFGQLYSGFGGNPDLNPEKSKQWEGGFEGLTGPVNWRVSGYRNDIDDLISYTNNRYYNVNQARIKGVETTASFDTGVLSHSLSFDYLDARDATTNQWLARRAKEQFKYQLDLTLYDFDWSVSYQYLGQRYDTNFNTLETVKLGGVSLWDLAVSYPVTSRLTVRGRIANLFDKDYETAYGYQTPGREYYLSGSYSF</sequence>
<dbReference type="Pfam" id="PF07715">
    <property type="entry name" value="Plug"/>
    <property type="match status" value="1"/>
</dbReference>
<dbReference type="AlphaFoldDB" id="A0A0H3L130"/>
<feature type="short sequence motif" description="TonB C-terminal box" evidence="12 14">
    <location>
        <begin position="637"/>
        <end position="654"/>
    </location>
</feature>
<reference evidence="19" key="1">
    <citation type="journal article" date="2012" name="Appl. Microbiol. Biotechnol.">
        <title>The complete genome sequence of Pantoea ananatis AJ13355, an organism with great biotechnological potential.</title>
        <authorList>
            <person name="Hara Y."/>
            <person name="Kadotani N."/>
            <person name="Izui H."/>
            <person name="Katashkina J.I."/>
            <person name="Kuvaeva T.M."/>
            <person name="Andreeva I.G."/>
            <person name="Golubeva L.I."/>
            <person name="Malko D.B."/>
            <person name="Makeev V.J."/>
            <person name="Mashko S.V."/>
            <person name="Kozlov Y.I."/>
        </authorList>
    </citation>
    <scope>NUCLEOTIDE SEQUENCE [LARGE SCALE GENOMIC DNA]</scope>
    <source>
        <strain evidence="19">AJ13355</strain>
    </source>
</reference>
<feature type="binding site" evidence="12">
    <location>
        <position position="292"/>
    </location>
    <ligand>
        <name>cyanocob(III)alamin</name>
        <dbReference type="ChEBI" id="CHEBI:17439"/>
    </ligand>
</feature>
<feature type="binding site" evidence="12">
    <location>
        <position position="291"/>
    </location>
    <ligand>
        <name>Ca(2+)</name>
        <dbReference type="ChEBI" id="CHEBI:29108"/>
        <label>1</label>
    </ligand>
</feature>
<evidence type="ECO:0000256" key="12">
    <source>
        <dbReference type="HAMAP-Rule" id="MF_01531"/>
    </source>
</evidence>
<organism evidence="18 19">
    <name type="scientific">Pantoea ananatis (strain AJ13355)</name>
    <dbReference type="NCBI Taxonomy" id="932677"/>
    <lineage>
        <taxon>Bacteria</taxon>
        <taxon>Pseudomonadati</taxon>
        <taxon>Pseudomonadota</taxon>
        <taxon>Gammaproteobacteria</taxon>
        <taxon>Enterobacterales</taxon>
        <taxon>Erwiniaceae</taxon>
        <taxon>Pantoea</taxon>
    </lineage>
</organism>
<evidence type="ECO:0000256" key="7">
    <source>
        <dbReference type="ARBA" id="ARBA00023065"/>
    </source>
</evidence>
<evidence type="ECO:0000256" key="1">
    <source>
        <dbReference type="ARBA" id="ARBA00004571"/>
    </source>
</evidence>
<evidence type="ECO:0000256" key="8">
    <source>
        <dbReference type="ARBA" id="ARBA00023077"/>
    </source>
</evidence>
<evidence type="ECO:0000256" key="14">
    <source>
        <dbReference type="PROSITE-ProRule" id="PRU10144"/>
    </source>
</evidence>
<dbReference type="PROSITE" id="PS01156">
    <property type="entry name" value="TONB_DEPENDENT_REC_2"/>
    <property type="match status" value="1"/>
</dbReference>
<dbReference type="Pfam" id="PF00593">
    <property type="entry name" value="TonB_dep_Rec_b-barrel"/>
    <property type="match status" value="1"/>
</dbReference>
<dbReference type="GO" id="GO:0046930">
    <property type="term" value="C:pore complex"/>
    <property type="evidence" value="ECO:0007669"/>
    <property type="project" value="UniProtKB-KW"/>
</dbReference>
<feature type="transmembrane region" description="Helical" evidence="15">
    <location>
        <begin position="12"/>
        <end position="32"/>
    </location>
</feature>
<keyword evidence="15" id="KW-1133">Transmembrane helix</keyword>
<dbReference type="HOGENOM" id="CLU_008287_18_5_6"/>
<evidence type="ECO:0000256" key="6">
    <source>
        <dbReference type="ARBA" id="ARBA00022837"/>
    </source>
</evidence>
<feature type="binding site" evidence="12">
    <location>
        <position position="123"/>
    </location>
    <ligand>
        <name>cyanocob(III)alamin</name>
        <dbReference type="ChEBI" id="CHEBI:17439"/>
    </ligand>
</feature>
<comment type="subcellular location">
    <subcellularLocation>
        <location evidence="1 12 13">Cell outer membrane</location>
        <topology evidence="1 12 13">Multi-pass membrane protein</topology>
    </subcellularLocation>
</comment>
<feature type="binding site" evidence="12">
    <location>
        <position position="290"/>
    </location>
    <ligand>
        <name>Ca(2+)</name>
        <dbReference type="ChEBI" id="CHEBI:29108"/>
        <label>2</label>
    </ligand>
</feature>
<dbReference type="InterPro" id="IPR000531">
    <property type="entry name" value="Beta-barrel_TonB"/>
</dbReference>
<comment type="caution">
    <text evidence="12">Lacks conserved residue(s) required for the propagation of feature annotation.</text>
</comment>
<evidence type="ECO:0000256" key="2">
    <source>
        <dbReference type="ARBA" id="ARBA00022448"/>
    </source>
</evidence>
<dbReference type="GO" id="GO:0046872">
    <property type="term" value="F:metal ion binding"/>
    <property type="evidence" value="ECO:0007669"/>
    <property type="project" value="UniProtKB-KW"/>
</dbReference>
<dbReference type="CDD" id="cd01347">
    <property type="entry name" value="ligand_gated_channel"/>
    <property type="match status" value="1"/>
</dbReference>
<feature type="binding site" evidence="12">
    <location>
        <position position="256"/>
    </location>
    <ligand>
        <name>Ca(2+)</name>
        <dbReference type="ChEBI" id="CHEBI:29108"/>
        <label>2</label>
    </ligand>
</feature>
<dbReference type="GO" id="GO:0009279">
    <property type="term" value="C:cell outer membrane"/>
    <property type="evidence" value="ECO:0007669"/>
    <property type="project" value="UniProtKB-SubCell"/>
</dbReference>
<keyword evidence="6 12" id="KW-0106">Calcium</keyword>
<keyword evidence="7 12" id="KW-0406">Ion transport</keyword>
<evidence type="ECO:0000259" key="16">
    <source>
        <dbReference type="Pfam" id="PF00593"/>
    </source>
</evidence>
<evidence type="ECO:0000256" key="9">
    <source>
        <dbReference type="ARBA" id="ARBA00023114"/>
    </source>
</evidence>
<feature type="binding site" evidence="12">
    <location>
        <position position="559"/>
    </location>
    <ligand>
        <name>cyanocob(III)alamin</name>
        <dbReference type="ChEBI" id="CHEBI:17439"/>
    </ligand>
</feature>
<keyword evidence="4 12" id="KW-0812">Transmembrane</keyword>
<evidence type="ECO:0000313" key="19">
    <source>
        <dbReference type="Proteomes" id="UP000006690"/>
    </source>
</evidence>
<dbReference type="PANTHER" id="PTHR30069:SF53">
    <property type="entry name" value="COLICIN I RECEPTOR-RELATED"/>
    <property type="match status" value="1"/>
</dbReference>
<keyword evidence="8 12" id="KW-0798">TonB box</keyword>
<dbReference type="NCBIfam" id="NF007926">
    <property type="entry name" value="PRK10641.1"/>
    <property type="match status" value="1"/>
</dbReference>
<dbReference type="InterPro" id="IPR039426">
    <property type="entry name" value="TonB-dep_rcpt-like"/>
</dbReference>
<gene>
    <name evidence="12 18" type="primary">btuB</name>
    <name evidence="18" type="ordered locus">PAJ_3052</name>
</gene>
<keyword evidence="11 12" id="KW-0998">Cell outer membrane</keyword>
<dbReference type="InterPro" id="IPR012910">
    <property type="entry name" value="Plug_dom"/>
</dbReference>
<feature type="domain" description="TonB-dependent receptor plug" evidence="17">
    <location>
        <begin position="80"/>
        <end position="186"/>
    </location>
</feature>
<protein>
    <recommendedName>
        <fullName evidence="12">Vitamin B12 transporter BtuB</fullName>
    </recommendedName>
    <alternativeName>
        <fullName evidence="12">Cobalamin receptor</fullName>
    </alternativeName>
    <alternativeName>
        <fullName evidence="12">Outer membrane cobalamin translocator</fullName>
    </alternativeName>
</protein>
<proteinExistence type="inferred from homology"/>
<evidence type="ECO:0000256" key="4">
    <source>
        <dbReference type="ARBA" id="ARBA00022692"/>
    </source>
</evidence>
<feature type="binding site" evidence="12">
    <location>
        <position position="254"/>
    </location>
    <ligand>
        <name>Ca(2+)</name>
        <dbReference type="ChEBI" id="CHEBI:29108"/>
        <label>2</label>
    </ligand>
</feature>
<dbReference type="PROSITE" id="PS52016">
    <property type="entry name" value="TONB_DEPENDENT_REC_3"/>
    <property type="match status" value="1"/>
</dbReference>
<keyword evidence="2 12" id="KW-0813">Transport</keyword>
<evidence type="ECO:0000256" key="13">
    <source>
        <dbReference type="PROSITE-ProRule" id="PRU01360"/>
    </source>
</evidence>
<name>A0A0H3L130_PANAA</name>
<dbReference type="HAMAP" id="MF_01531">
    <property type="entry name" value="BtuB"/>
    <property type="match status" value="1"/>
</dbReference>
<feature type="binding site" evidence="12">
    <location>
        <position position="254"/>
    </location>
    <ligand>
        <name>Ca(2+)</name>
        <dbReference type="ChEBI" id="CHEBI:29108"/>
        <label>1</label>
    </ligand>
</feature>
<dbReference type="FunFam" id="2.170.130.10:FF:000002">
    <property type="entry name" value="Vitamin B12 transporter BtuB"/>
    <property type="match status" value="1"/>
</dbReference>
<dbReference type="PANTHER" id="PTHR30069">
    <property type="entry name" value="TONB-DEPENDENT OUTER MEMBRANE RECEPTOR"/>
    <property type="match status" value="1"/>
</dbReference>
<evidence type="ECO:0000256" key="11">
    <source>
        <dbReference type="ARBA" id="ARBA00023237"/>
    </source>
</evidence>
<dbReference type="InterPro" id="IPR037066">
    <property type="entry name" value="Plug_dom_sf"/>
</dbReference>
<dbReference type="GO" id="GO:0015288">
    <property type="term" value="F:porin activity"/>
    <property type="evidence" value="ECO:0007669"/>
    <property type="project" value="UniProtKB-KW"/>
</dbReference>
<feature type="binding site" evidence="12">
    <location>
        <position position="304"/>
    </location>
    <ligand>
        <name>Ca(2+)</name>
        <dbReference type="ChEBI" id="CHEBI:29108"/>
        <label>2</label>
    </ligand>
</feature>
<dbReference type="EMBL" id="AP012032">
    <property type="protein sequence ID" value="BAK13132.1"/>
    <property type="molecule type" value="Genomic_DNA"/>
</dbReference>
<feature type="domain" description="TonB-dependent receptor-like beta-barrel" evidence="16">
    <location>
        <begin position="267"/>
        <end position="628"/>
    </location>
</feature>
<feature type="short sequence motif" description="TonB box" evidence="12">
    <location>
        <begin position="66"/>
        <end position="73"/>
    </location>
</feature>
<evidence type="ECO:0000256" key="5">
    <source>
        <dbReference type="ARBA" id="ARBA00022729"/>
    </source>
</evidence>
<keyword evidence="5 12" id="KW-0732">Signal</keyword>
<comment type="similarity">
    <text evidence="12">Belongs to the TonB-dependent receptor family. BtuB (TC 1.B.14.3.1) subfamily.</text>
</comment>
<dbReference type="SUPFAM" id="SSF56935">
    <property type="entry name" value="Porins"/>
    <property type="match status" value="1"/>
</dbReference>
<feature type="binding site" evidence="12">
    <location>
        <begin position="150"/>
        <end position="151"/>
    </location>
    <ligand>
        <name>cyanocob(III)alamin</name>
        <dbReference type="ChEBI" id="CHEBI:17439"/>
    </ligand>
</feature>
<dbReference type="InterPro" id="IPR036942">
    <property type="entry name" value="Beta-barrel_TonB_sf"/>
</dbReference>
<feature type="binding site" evidence="12">
    <location>
        <position position="132"/>
    </location>
    <ligand>
        <name>cyanocob(III)alamin</name>
        <dbReference type="ChEBI" id="CHEBI:17439"/>
    </ligand>
</feature>
<dbReference type="GO" id="GO:0006811">
    <property type="term" value="P:monoatomic ion transport"/>
    <property type="evidence" value="ECO:0007669"/>
    <property type="project" value="UniProtKB-KW"/>
</dbReference>
<feature type="binding site" evidence="12">
    <location>
        <position position="291"/>
    </location>
    <ligand>
        <name>Ca(2+)</name>
        <dbReference type="ChEBI" id="CHEBI:29108"/>
        <label>2</label>
    </ligand>
</feature>
<feature type="binding site" evidence="12">
    <location>
        <position position="256"/>
    </location>
    <ligand>
        <name>Ca(2+)</name>
        <dbReference type="ChEBI" id="CHEBI:29108"/>
        <label>1</label>
    </ligand>
</feature>